<feature type="region of interest" description="Disordered" evidence="1">
    <location>
        <begin position="1"/>
        <end position="55"/>
    </location>
</feature>
<protein>
    <submittedName>
        <fullName evidence="2">Uncharacterized protein</fullName>
    </submittedName>
</protein>
<reference evidence="2 3" key="1">
    <citation type="journal article" date="2018" name="Evol. Lett.">
        <title>Horizontal gene cluster transfer increased hallucinogenic mushroom diversity.</title>
        <authorList>
            <person name="Reynolds H.T."/>
            <person name="Vijayakumar V."/>
            <person name="Gluck-Thaler E."/>
            <person name="Korotkin H.B."/>
            <person name="Matheny P.B."/>
            <person name="Slot J.C."/>
        </authorList>
    </citation>
    <scope>NUCLEOTIDE SEQUENCE [LARGE SCALE GENOMIC DNA]</scope>
    <source>
        <strain evidence="2 3">2629</strain>
    </source>
</reference>
<feature type="non-terminal residue" evidence="2">
    <location>
        <position position="1"/>
    </location>
</feature>
<sequence length="255" mass="26987">NINNRGRPDPSTSSATTGNSVEAATSHHQNTTVSGNATTSTGRQPKRRRINRSGIHDVGEEIIIGLRSPEPTAAPSSCVDEVPLIPTPIPCIDLTLLDDPELLVMPKSPKSPQYLYPDGVASPPYVPISPLTAELAPLSPDTFTLPSLSTWRRARSAASQRDHHVQNENKAQEELEDGLAIECHSGSNATQSSSAPPLLSGTEDKGKSKSDVLANDESVERTEAGPDPSSSLLAPSTAPPRSIASVKKPIHLIHA</sequence>
<organism evidence="2 3">
    <name type="scientific">Panaeolus cyanescens</name>
    <dbReference type="NCBI Taxonomy" id="181874"/>
    <lineage>
        <taxon>Eukaryota</taxon>
        <taxon>Fungi</taxon>
        <taxon>Dikarya</taxon>
        <taxon>Basidiomycota</taxon>
        <taxon>Agaricomycotina</taxon>
        <taxon>Agaricomycetes</taxon>
        <taxon>Agaricomycetidae</taxon>
        <taxon>Agaricales</taxon>
        <taxon>Agaricineae</taxon>
        <taxon>Galeropsidaceae</taxon>
        <taxon>Panaeolus</taxon>
    </lineage>
</organism>
<feature type="compositionally biased region" description="Low complexity" evidence="1">
    <location>
        <begin position="226"/>
        <end position="242"/>
    </location>
</feature>
<name>A0A409W6P7_9AGAR</name>
<evidence type="ECO:0000313" key="3">
    <source>
        <dbReference type="Proteomes" id="UP000284842"/>
    </source>
</evidence>
<dbReference type="EMBL" id="NHTK01005768">
    <property type="protein sequence ID" value="PPQ74219.1"/>
    <property type="molecule type" value="Genomic_DNA"/>
</dbReference>
<keyword evidence="3" id="KW-1185">Reference proteome</keyword>
<evidence type="ECO:0000256" key="1">
    <source>
        <dbReference type="SAM" id="MobiDB-lite"/>
    </source>
</evidence>
<comment type="caution">
    <text evidence="2">The sequence shown here is derived from an EMBL/GenBank/DDBJ whole genome shotgun (WGS) entry which is preliminary data.</text>
</comment>
<feature type="compositionally biased region" description="Polar residues" evidence="1">
    <location>
        <begin position="1"/>
        <end position="43"/>
    </location>
</feature>
<dbReference type="InParanoid" id="A0A409W6P7"/>
<proteinExistence type="predicted"/>
<accession>A0A409W6P7</accession>
<feature type="compositionally biased region" description="Polar residues" evidence="1">
    <location>
        <begin position="185"/>
        <end position="195"/>
    </location>
</feature>
<feature type="region of interest" description="Disordered" evidence="1">
    <location>
        <begin position="185"/>
        <end position="255"/>
    </location>
</feature>
<evidence type="ECO:0000313" key="2">
    <source>
        <dbReference type="EMBL" id="PPQ74219.1"/>
    </source>
</evidence>
<gene>
    <name evidence="2" type="ORF">CVT24_001133</name>
</gene>
<dbReference type="Proteomes" id="UP000284842">
    <property type="component" value="Unassembled WGS sequence"/>
</dbReference>
<dbReference type="AlphaFoldDB" id="A0A409W6P7"/>